<dbReference type="Gene3D" id="3.40.50.150">
    <property type="entry name" value="Vaccinia Virus protein VP39"/>
    <property type="match status" value="1"/>
</dbReference>
<evidence type="ECO:0000313" key="2">
    <source>
        <dbReference type="Proteomes" id="UP001320420"/>
    </source>
</evidence>
<dbReference type="AlphaFoldDB" id="A0AAN9YQL7"/>
<dbReference type="InterPro" id="IPR029063">
    <property type="entry name" value="SAM-dependent_MTases_sf"/>
</dbReference>
<keyword evidence="2" id="KW-1185">Reference proteome</keyword>
<dbReference type="Proteomes" id="UP001320420">
    <property type="component" value="Unassembled WGS sequence"/>
</dbReference>
<comment type="caution">
    <text evidence="1">The sequence shown here is derived from an EMBL/GenBank/DDBJ whole genome shotgun (WGS) entry which is preliminary data.</text>
</comment>
<reference evidence="1 2" key="1">
    <citation type="submission" date="2024-02" db="EMBL/GenBank/DDBJ databases">
        <title>De novo assembly and annotation of 12 fungi associated with fruit tree decline syndrome in Ontario, Canada.</title>
        <authorList>
            <person name="Sulman M."/>
            <person name="Ellouze W."/>
            <person name="Ilyukhin E."/>
        </authorList>
    </citation>
    <scope>NUCLEOTIDE SEQUENCE [LARGE SCALE GENOMIC DNA]</scope>
    <source>
        <strain evidence="1 2">M11/M66-122</strain>
    </source>
</reference>
<evidence type="ECO:0000313" key="1">
    <source>
        <dbReference type="EMBL" id="KAK7750499.1"/>
    </source>
</evidence>
<protein>
    <submittedName>
        <fullName evidence="1">RNA-binding component of cleavage and polyadenylation factor</fullName>
    </submittedName>
</protein>
<dbReference type="SUPFAM" id="SSF53335">
    <property type="entry name" value="S-adenosyl-L-methionine-dependent methyltransferases"/>
    <property type="match status" value="1"/>
</dbReference>
<name>A0AAN9YQL7_9PEZI</name>
<gene>
    <name evidence="1" type="primary">YTH1_1</name>
    <name evidence="1" type="ORF">SLS62_007578</name>
</gene>
<sequence>MEVVVAEKFPGAEVVGVDLSPIQPDWCPSNLRFHVDNFEDGWVYGSGFDYVHLRHMAVSIKDPAALLASIYEYVIACLVLGYQDLTGLNRNMKSGGWIELQDLLFNLRCDDETMPQDYVLPQIPKLTIQSLKSLDFDADFVDRVPLDLERAGFVNVRREIYKVPVGAWPRDEKMRYFGLMAREVLVELLRPLASKPFLSLNISQSDLNAMISEAEDALDHIDHHIYVEFGIVYAQKP</sequence>
<proteinExistence type="predicted"/>
<accession>A0AAN9YQL7</accession>
<organism evidence="1 2">
    <name type="scientific">Diatrype stigma</name>
    <dbReference type="NCBI Taxonomy" id="117547"/>
    <lineage>
        <taxon>Eukaryota</taxon>
        <taxon>Fungi</taxon>
        <taxon>Dikarya</taxon>
        <taxon>Ascomycota</taxon>
        <taxon>Pezizomycotina</taxon>
        <taxon>Sordariomycetes</taxon>
        <taxon>Xylariomycetidae</taxon>
        <taxon>Xylariales</taxon>
        <taxon>Diatrypaceae</taxon>
        <taxon>Diatrype</taxon>
    </lineage>
</organism>
<dbReference type="Pfam" id="PF13489">
    <property type="entry name" value="Methyltransf_23"/>
    <property type="match status" value="1"/>
</dbReference>
<dbReference type="EMBL" id="JAKJXP020000063">
    <property type="protein sequence ID" value="KAK7750499.1"/>
    <property type="molecule type" value="Genomic_DNA"/>
</dbReference>